<evidence type="ECO:0000256" key="4">
    <source>
        <dbReference type="ARBA" id="ARBA00022692"/>
    </source>
</evidence>
<name>A0ABP8X4Z3_9ACTN</name>
<dbReference type="PROSITE" id="PS50928">
    <property type="entry name" value="ABC_TM1"/>
    <property type="match status" value="1"/>
</dbReference>
<evidence type="ECO:0000259" key="10">
    <source>
        <dbReference type="PROSITE" id="PS50928"/>
    </source>
</evidence>
<feature type="transmembrane region" description="Helical" evidence="9">
    <location>
        <begin position="21"/>
        <end position="39"/>
    </location>
</feature>
<comment type="caution">
    <text evidence="11">The sequence shown here is derived from an EMBL/GenBank/DDBJ whole genome shotgun (WGS) entry which is preliminary data.</text>
</comment>
<dbReference type="PANTHER" id="PTHR30406">
    <property type="entry name" value="SULFATE TRANSPORT SYSTEM PERMEASE PROTEIN"/>
    <property type="match status" value="1"/>
</dbReference>
<dbReference type="Proteomes" id="UP001499974">
    <property type="component" value="Unassembled WGS sequence"/>
</dbReference>
<dbReference type="InterPro" id="IPR005667">
    <property type="entry name" value="Sulph_transpt2"/>
</dbReference>
<reference evidence="12" key="1">
    <citation type="journal article" date="2019" name="Int. J. Syst. Evol. Microbiol.">
        <title>The Global Catalogue of Microorganisms (GCM) 10K type strain sequencing project: providing services to taxonomists for standard genome sequencing and annotation.</title>
        <authorList>
            <consortium name="The Broad Institute Genomics Platform"/>
            <consortium name="The Broad Institute Genome Sequencing Center for Infectious Disease"/>
            <person name="Wu L."/>
            <person name="Ma J."/>
        </authorList>
    </citation>
    <scope>NUCLEOTIDE SEQUENCE [LARGE SCALE GENOMIC DNA]</scope>
    <source>
        <strain evidence="12">JCM 18531</strain>
    </source>
</reference>
<dbReference type="NCBIfam" id="TIGR00969">
    <property type="entry name" value="3a0106s02"/>
    <property type="match status" value="1"/>
</dbReference>
<sequence length="276" mass="29996">MSSSSNAVANKSTVVKWVLRLLVIVYLVMLVAWPTAYVVKHTFADGFTGIQDALADPDVVHALKLTAQIAVTAVIINTVFGVGMSLLLVRYDFWGKRALSVLIDLPLSVSPVVVGLALVLVYNGRFGWFGPWLEDHGLQIIFAKPGMVMATCFVILPLVIREVVPVLEELGDDQEQAARSLGANAWQVFRRVTLPGIKWAVVYGVVLSLARALGEFGAVKVVAGNVGGETQVATVLVQQKYQNFQQETAYSVAFMLVFAAVLCLIVVALLRPKEQK</sequence>
<evidence type="ECO:0000256" key="9">
    <source>
        <dbReference type="SAM" id="Phobius"/>
    </source>
</evidence>
<evidence type="ECO:0000256" key="3">
    <source>
        <dbReference type="ARBA" id="ARBA00022448"/>
    </source>
</evidence>
<dbReference type="EMBL" id="BAABKM010000002">
    <property type="protein sequence ID" value="GAA4700640.1"/>
    <property type="molecule type" value="Genomic_DNA"/>
</dbReference>
<keyword evidence="4 9" id="KW-0812">Transmembrane</keyword>
<dbReference type="CDD" id="cd06261">
    <property type="entry name" value="TM_PBP2"/>
    <property type="match status" value="1"/>
</dbReference>
<keyword evidence="6" id="KW-0764">Sulfate transport</keyword>
<feature type="domain" description="ABC transmembrane type-1" evidence="10">
    <location>
        <begin position="63"/>
        <end position="271"/>
    </location>
</feature>
<gene>
    <name evidence="11" type="primary">cysW</name>
    <name evidence="11" type="ORF">GCM10023349_16880</name>
</gene>
<dbReference type="RefSeq" id="WP_345520801.1">
    <property type="nucleotide sequence ID" value="NZ_BAABKM010000002.1"/>
</dbReference>
<protein>
    <submittedName>
        <fullName evidence="11">Sulfate ABC transporter permease subunit CysW</fullName>
    </submittedName>
</protein>
<feature type="transmembrane region" description="Helical" evidence="9">
    <location>
        <begin position="249"/>
        <end position="270"/>
    </location>
</feature>
<proteinExistence type="predicted"/>
<evidence type="ECO:0000256" key="6">
    <source>
        <dbReference type="ARBA" id="ARBA00023032"/>
    </source>
</evidence>
<dbReference type="SUPFAM" id="SSF161098">
    <property type="entry name" value="MetI-like"/>
    <property type="match status" value="1"/>
</dbReference>
<comment type="subunit">
    <text evidence="2">The complex is composed of two ATP-binding proteins (CysA), two transmembrane proteins (CysT and CysW) and a solute-binding protein (CysP).</text>
</comment>
<accession>A0ABP8X4Z3</accession>
<dbReference type="InterPro" id="IPR035906">
    <property type="entry name" value="MetI-like_sf"/>
</dbReference>
<evidence type="ECO:0000313" key="12">
    <source>
        <dbReference type="Proteomes" id="UP001499974"/>
    </source>
</evidence>
<keyword evidence="12" id="KW-1185">Reference proteome</keyword>
<dbReference type="InterPro" id="IPR000515">
    <property type="entry name" value="MetI-like"/>
</dbReference>
<organism evidence="11 12">
    <name type="scientific">Nocardioides conyzicola</name>
    <dbReference type="NCBI Taxonomy" id="1651781"/>
    <lineage>
        <taxon>Bacteria</taxon>
        <taxon>Bacillati</taxon>
        <taxon>Actinomycetota</taxon>
        <taxon>Actinomycetes</taxon>
        <taxon>Propionibacteriales</taxon>
        <taxon>Nocardioidaceae</taxon>
        <taxon>Nocardioides</taxon>
    </lineage>
</organism>
<evidence type="ECO:0000256" key="1">
    <source>
        <dbReference type="ARBA" id="ARBA00004141"/>
    </source>
</evidence>
<feature type="transmembrane region" description="Helical" evidence="9">
    <location>
        <begin position="142"/>
        <end position="160"/>
    </location>
</feature>
<comment type="subcellular location">
    <subcellularLocation>
        <location evidence="1">Membrane</location>
        <topology evidence="1">Multi-pass membrane protein</topology>
    </subcellularLocation>
</comment>
<evidence type="ECO:0000256" key="8">
    <source>
        <dbReference type="ARBA" id="ARBA00025323"/>
    </source>
</evidence>
<evidence type="ECO:0000313" key="11">
    <source>
        <dbReference type="EMBL" id="GAA4700640.1"/>
    </source>
</evidence>
<evidence type="ECO:0000256" key="7">
    <source>
        <dbReference type="ARBA" id="ARBA00023136"/>
    </source>
</evidence>
<dbReference type="Pfam" id="PF00528">
    <property type="entry name" value="BPD_transp_1"/>
    <property type="match status" value="1"/>
</dbReference>
<comment type="function">
    <text evidence="8">Part of the ABC transporter complex CysAWTP (TC 3.A.1.6.1) involved in sulfate/thiosulfate import. Probably responsible for the translocation of the substrate across the membrane.</text>
</comment>
<dbReference type="Gene3D" id="1.10.3720.10">
    <property type="entry name" value="MetI-like"/>
    <property type="match status" value="1"/>
</dbReference>
<keyword evidence="3" id="KW-0813">Transport</keyword>
<keyword evidence="5 9" id="KW-1133">Transmembrane helix</keyword>
<feature type="transmembrane region" description="Helical" evidence="9">
    <location>
        <begin position="67"/>
        <end position="89"/>
    </location>
</feature>
<evidence type="ECO:0000256" key="5">
    <source>
        <dbReference type="ARBA" id="ARBA00022989"/>
    </source>
</evidence>
<evidence type="ECO:0000256" key="2">
    <source>
        <dbReference type="ARBA" id="ARBA00011779"/>
    </source>
</evidence>
<dbReference type="PANTHER" id="PTHR30406:SF1">
    <property type="entry name" value="SULFATE TRANSPORT SYSTEM PERMEASE PROTEIN CYSW"/>
    <property type="match status" value="1"/>
</dbReference>
<keyword evidence="7 9" id="KW-0472">Membrane</keyword>
<feature type="transmembrane region" description="Helical" evidence="9">
    <location>
        <begin position="101"/>
        <end position="122"/>
    </location>
</feature>